<evidence type="ECO:0000256" key="1">
    <source>
        <dbReference type="ARBA" id="ARBA00004429"/>
    </source>
</evidence>
<evidence type="ECO:0000259" key="15">
    <source>
        <dbReference type="Pfam" id="PF02096"/>
    </source>
</evidence>
<dbReference type="InterPro" id="IPR028055">
    <property type="entry name" value="YidC/Oxa/ALB_C"/>
</dbReference>
<evidence type="ECO:0000256" key="3">
    <source>
        <dbReference type="ARBA" id="ARBA00015325"/>
    </source>
</evidence>
<evidence type="ECO:0000313" key="17">
    <source>
        <dbReference type="EMBL" id="OBS09570.1"/>
    </source>
</evidence>
<evidence type="ECO:0000256" key="7">
    <source>
        <dbReference type="ARBA" id="ARBA00022927"/>
    </source>
</evidence>
<evidence type="ECO:0000256" key="8">
    <source>
        <dbReference type="ARBA" id="ARBA00022989"/>
    </source>
</evidence>
<dbReference type="NCBIfam" id="NF002353">
    <property type="entry name" value="PRK01318.1-4"/>
    <property type="match status" value="1"/>
</dbReference>
<evidence type="ECO:0000256" key="10">
    <source>
        <dbReference type="ARBA" id="ARBA00023186"/>
    </source>
</evidence>
<protein>
    <recommendedName>
        <fullName evidence="3 13">Membrane protein insertase YidC</fullName>
    </recommendedName>
    <alternativeName>
        <fullName evidence="12 13">Foldase YidC</fullName>
    </alternativeName>
    <alternativeName>
        <fullName evidence="11 13">Membrane integrase YidC</fullName>
    </alternativeName>
    <alternativeName>
        <fullName evidence="13">Membrane protein YidC</fullName>
    </alternativeName>
</protein>
<evidence type="ECO:0000256" key="9">
    <source>
        <dbReference type="ARBA" id="ARBA00023136"/>
    </source>
</evidence>
<feature type="domain" description="Membrane insertase YidC/Oxa/ALB C-terminal" evidence="15">
    <location>
        <begin position="360"/>
        <end position="538"/>
    </location>
</feature>
<keyword evidence="5 13" id="KW-1003">Cell membrane</keyword>
<dbReference type="RefSeq" id="WP_038087782.1">
    <property type="nucleotide sequence ID" value="NZ_JQSG02000003.1"/>
</dbReference>
<dbReference type="InterPro" id="IPR028053">
    <property type="entry name" value="Membr_insert_YidC_N"/>
</dbReference>
<feature type="region of interest" description="Disordered" evidence="14">
    <location>
        <begin position="29"/>
        <end position="70"/>
    </location>
</feature>
<name>A0A1A6C4U7_9GAMM</name>
<dbReference type="AlphaFoldDB" id="A0A1A6C4U7"/>
<keyword evidence="7 13" id="KW-0653">Protein transport</keyword>
<feature type="domain" description="Membrane insertase YidC N-terminal" evidence="16">
    <location>
        <begin position="73"/>
        <end position="349"/>
    </location>
</feature>
<evidence type="ECO:0000256" key="6">
    <source>
        <dbReference type="ARBA" id="ARBA00022692"/>
    </source>
</evidence>
<evidence type="ECO:0000256" key="14">
    <source>
        <dbReference type="SAM" id="MobiDB-lite"/>
    </source>
</evidence>
<comment type="subcellular location">
    <subcellularLocation>
        <location evidence="1">Cell inner membrane</location>
        <topology evidence="1">Multi-pass membrane protein</topology>
    </subcellularLocation>
    <subcellularLocation>
        <location evidence="13">Cell membrane</location>
        <topology evidence="13">Multi-pass membrane protein</topology>
    </subcellularLocation>
</comment>
<keyword evidence="6 13" id="KW-0812">Transmembrane</keyword>
<evidence type="ECO:0000256" key="2">
    <source>
        <dbReference type="ARBA" id="ARBA00010527"/>
    </source>
</evidence>
<comment type="caution">
    <text evidence="17">The sequence shown here is derived from an EMBL/GenBank/DDBJ whole genome shotgun (WGS) entry which is preliminary data.</text>
</comment>
<dbReference type="GO" id="GO:0032977">
    <property type="term" value="F:membrane insertase activity"/>
    <property type="evidence" value="ECO:0007669"/>
    <property type="project" value="InterPro"/>
</dbReference>
<proteinExistence type="inferred from homology"/>
<comment type="function">
    <text evidence="13">Required for the insertion and/or proper folding and/or complex formation of integral membrane proteins into the membrane. Involved in integration of membrane proteins that insert both dependently and independently of the Sec translocase complex, as well as at least some lipoproteins. Aids folding of multispanning membrane proteins.</text>
</comment>
<dbReference type="InterPro" id="IPR038221">
    <property type="entry name" value="YidC_periplasmic_sf"/>
</dbReference>
<dbReference type="Pfam" id="PF02096">
    <property type="entry name" value="60KD_IMP"/>
    <property type="match status" value="1"/>
</dbReference>
<dbReference type="GO" id="GO:0015031">
    <property type="term" value="P:protein transport"/>
    <property type="evidence" value="ECO:0007669"/>
    <property type="project" value="UniProtKB-KW"/>
</dbReference>
<dbReference type="GO" id="GO:0051205">
    <property type="term" value="P:protein insertion into membrane"/>
    <property type="evidence" value="ECO:0007669"/>
    <property type="project" value="TreeGrafter"/>
</dbReference>
<dbReference type="InterPro" id="IPR001708">
    <property type="entry name" value="YidC/ALB3/OXA1/COX18"/>
</dbReference>
<comment type="similarity">
    <text evidence="2 13">Belongs to the OXA1/ALB3/YidC family. Type 1 subfamily.</text>
</comment>
<keyword evidence="4 13" id="KW-0813">Transport</keyword>
<dbReference type="HAMAP" id="MF_01810">
    <property type="entry name" value="YidC_type1"/>
    <property type="match status" value="1"/>
</dbReference>
<dbReference type="STRING" id="160660.BJI67_15700"/>
<evidence type="ECO:0000256" key="4">
    <source>
        <dbReference type="ARBA" id="ARBA00022448"/>
    </source>
</evidence>
<dbReference type="NCBIfam" id="TIGR03592">
    <property type="entry name" value="yidC_oxa1_cterm"/>
    <property type="match status" value="1"/>
</dbReference>
<feature type="transmembrane region" description="Helical" evidence="13">
    <location>
        <begin position="499"/>
        <end position="524"/>
    </location>
</feature>
<evidence type="ECO:0000256" key="13">
    <source>
        <dbReference type="HAMAP-Rule" id="MF_01810"/>
    </source>
</evidence>
<reference evidence="17 18" key="1">
    <citation type="journal article" date="2014" name="Genome Announc.">
        <title>Draft Genome Sequence of the Iron-Oxidizing, Acidophilic, and Halotolerant 'Thiobacillus prosperus' Type Strain DSM 5130.</title>
        <authorList>
            <person name="Ossandon F.J."/>
            <person name="Cardenas J.P."/>
            <person name="Corbett M."/>
            <person name="Quatrini R."/>
            <person name="Holmes D.S."/>
            <person name="Watkin E."/>
        </authorList>
    </citation>
    <scope>NUCLEOTIDE SEQUENCE [LARGE SCALE GENOMIC DNA]</scope>
    <source>
        <strain evidence="17 18">DSM 5130</strain>
    </source>
</reference>
<dbReference type="NCBIfam" id="NF002352">
    <property type="entry name" value="PRK01318.1-3"/>
    <property type="match status" value="1"/>
</dbReference>
<dbReference type="PRINTS" id="PR01900">
    <property type="entry name" value="YIDCPROTEIN"/>
</dbReference>
<dbReference type="PANTHER" id="PTHR12428">
    <property type="entry name" value="OXA1"/>
    <property type="match status" value="1"/>
</dbReference>
<dbReference type="GO" id="GO:0005886">
    <property type="term" value="C:plasma membrane"/>
    <property type="evidence" value="ECO:0007669"/>
    <property type="project" value="UniProtKB-SubCell"/>
</dbReference>
<keyword evidence="10 13" id="KW-0143">Chaperone</keyword>
<keyword evidence="8 13" id="KW-1133">Transmembrane helix</keyword>
<evidence type="ECO:0000256" key="5">
    <source>
        <dbReference type="ARBA" id="ARBA00022475"/>
    </source>
</evidence>
<dbReference type="Gene3D" id="2.70.98.90">
    <property type="match status" value="1"/>
</dbReference>
<sequence length="546" mass="61194">MDNFRPLLYISLLFVLFVIWQDWQHAHQPKPPVATATQGGGGMTADKGTGVPSVTRGAPPAAASVQGAGQGERIHIRTDVLDLTLSTRGGDILEARLPTYPVSVNKPNDPFTLMFDRDGTFVAQSGLVSADAKRAPDHYALYRTTQTSYDMKQGENTLRVPLTWTGPEGVKVTKTYIFHRGSFLVDVDYRIENAGTKPWKGMLYSQLVHGPLESHSSFLQAHSYQGAAYYDGSYQKVPFDDMAKSPLSKTVKGGWMAMVQHYFLVAWIPAKDQDYDYYSKAVTGGNQPLYLIGYRTGAVDVAPGGDTRVGSRMWIGPELQEKLEKVAPGLDLTTGYGIFTVIAKPLFWLLSRIHGFVGNWGFAIILLTLMIKLAFYKLSATSYRSMARMRSLQPKMQALKERYGDDRQKLSQATMELYRTEKINPLGGCLPIVVQIPVFIALYWVLLESVELRQAPFIFWIHDLSTKDPYFVLPVIMGITMFLQQRLNPAPMDPLQKRIMTIMPLGFAVFMAFFPAGLVLYWVVNNTLSIAQQWLITKRMEKDSGK</sequence>
<evidence type="ECO:0000259" key="16">
    <source>
        <dbReference type="Pfam" id="PF14849"/>
    </source>
</evidence>
<dbReference type="Proteomes" id="UP000029273">
    <property type="component" value="Unassembled WGS sequence"/>
</dbReference>
<feature type="transmembrane region" description="Helical" evidence="13">
    <location>
        <begin position="356"/>
        <end position="376"/>
    </location>
</feature>
<dbReference type="EMBL" id="JQSG02000003">
    <property type="protein sequence ID" value="OBS09570.1"/>
    <property type="molecule type" value="Genomic_DNA"/>
</dbReference>
<feature type="transmembrane region" description="Helical" evidence="13">
    <location>
        <begin position="6"/>
        <end position="23"/>
    </location>
</feature>
<dbReference type="OrthoDB" id="9780552at2"/>
<evidence type="ECO:0000256" key="12">
    <source>
        <dbReference type="ARBA" id="ARBA00033342"/>
    </source>
</evidence>
<dbReference type="CDD" id="cd20070">
    <property type="entry name" value="5TM_YidC_Alb3"/>
    <property type="match status" value="1"/>
</dbReference>
<comment type="subunit">
    <text evidence="13">Interacts with the Sec translocase complex via SecD. Specifically interacts with transmembrane segments of nascent integral membrane proteins during membrane integration.</text>
</comment>
<dbReference type="InterPro" id="IPR019998">
    <property type="entry name" value="Membr_insert_YidC"/>
</dbReference>
<dbReference type="PANTHER" id="PTHR12428:SF65">
    <property type="entry name" value="CYTOCHROME C OXIDASE ASSEMBLY PROTEIN COX18, MITOCHONDRIAL"/>
    <property type="match status" value="1"/>
</dbReference>
<dbReference type="NCBIfam" id="TIGR03593">
    <property type="entry name" value="yidC_nterm"/>
    <property type="match status" value="1"/>
</dbReference>
<dbReference type="CDD" id="cd19961">
    <property type="entry name" value="EcYidC-like_peri"/>
    <property type="match status" value="1"/>
</dbReference>
<dbReference type="InterPro" id="IPR047196">
    <property type="entry name" value="YidC_ALB_C"/>
</dbReference>
<evidence type="ECO:0000256" key="11">
    <source>
        <dbReference type="ARBA" id="ARBA00033245"/>
    </source>
</evidence>
<gene>
    <name evidence="13" type="primary">yidC</name>
    <name evidence="17" type="ORF">Thpro_021898</name>
</gene>
<keyword evidence="18" id="KW-1185">Reference proteome</keyword>
<feature type="transmembrane region" description="Helical" evidence="13">
    <location>
        <begin position="425"/>
        <end position="446"/>
    </location>
</feature>
<dbReference type="PRINTS" id="PR00701">
    <property type="entry name" value="60KDINNERMP"/>
</dbReference>
<keyword evidence="9 13" id="KW-0472">Membrane</keyword>
<accession>A0A1A6C4U7</accession>
<dbReference type="Pfam" id="PF14849">
    <property type="entry name" value="YidC_periplas"/>
    <property type="match status" value="1"/>
</dbReference>
<evidence type="ECO:0000313" key="18">
    <source>
        <dbReference type="Proteomes" id="UP000029273"/>
    </source>
</evidence>
<organism evidence="17 18">
    <name type="scientific">Acidihalobacter prosperus</name>
    <dbReference type="NCBI Taxonomy" id="160660"/>
    <lineage>
        <taxon>Bacteria</taxon>
        <taxon>Pseudomonadati</taxon>
        <taxon>Pseudomonadota</taxon>
        <taxon>Gammaproteobacteria</taxon>
        <taxon>Chromatiales</taxon>
        <taxon>Ectothiorhodospiraceae</taxon>
        <taxon>Acidihalobacter</taxon>
    </lineage>
</organism>